<dbReference type="Proteomes" id="UP000215896">
    <property type="component" value="Unassembled WGS sequence"/>
</dbReference>
<dbReference type="PANTHER" id="PTHR23508:SF10">
    <property type="entry name" value="CARBOXYLIC ACID TRANSPORTER PROTEIN HOMOLOG"/>
    <property type="match status" value="1"/>
</dbReference>
<keyword evidence="2 5" id="KW-0812">Transmembrane</keyword>
<feature type="transmembrane region" description="Helical" evidence="5">
    <location>
        <begin position="345"/>
        <end position="367"/>
    </location>
</feature>
<reference evidence="7 8" key="1">
    <citation type="submission" date="2017-07" db="EMBL/GenBank/DDBJ databases">
        <title>Draft whole genome sequences of clinical Proprionibacteriaceae strains.</title>
        <authorList>
            <person name="Bernier A.-M."/>
            <person name="Bernard K."/>
            <person name="Domingo M.-C."/>
        </authorList>
    </citation>
    <scope>NUCLEOTIDE SEQUENCE [LARGE SCALE GENOMIC DNA]</scope>
    <source>
        <strain evidence="7 8">NML 030167</strain>
    </source>
</reference>
<feature type="transmembrane region" description="Helical" evidence="5">
    <location>
        <begin position="291"/>
        <end position="313"/>
    </location>
</feature>
<dbReference type="PROSITE" id="PS00217">
    <property type="entry name" value="SUGAR_TRANSPORT_2"/>
    <property type="match status" value="1"/>
</dbReference>
<dbReference type="EMBL" id="NMVO01000005">
    <property type="protein sequence ID" value="OYO16126.1"/>
    <property type="molecule type" value="Genomic_DNA"/>
</dbReference>
<dbReference type="PROSITE" id="PS00216">
    <property type="entry name" value="SUGAR_TRANSPORT_1"/>
    <property type="match status" value="1"/>
</dbReference>
<feature type="transmembrane region" description="Helical" evidence="5">
    <location>
        <begin position="60"/>
        <end position="80"/>
    </location>
</feature>
<keyword evidence="3 5" id="KW-1133">Transmembrane helix</keyword>
<protein>
    <submittedName>
        <fullName evidence="7">MFS transporter</fullName>
    </submittedName>
</protein>
<feature type="transmembrane region" description="Helical" evidence="5">
    <location>
        <begin position="113"/>
        <end position="133"/>
    </location>
</feature>
<dbReference type="InterPro" id="IPR036259">
    <property type="entry name" value="MFS_trans_sf"/>
</dbReference>
<evidence type="ECO:0000256" key="2">
    <source>
        <dbReference type="ARBA" id="ARBA00022692"/>
    </source>
</evidence>
<dbReference type="PANTHER" id="PTHR23508">
    <property type="entry name" value="CARBOXYLIC ACID TRANSPORTER PROTEIN HOMOLOG"/>
    <property type="match status" value="1"/>
</dbReference>
<feature type="transmembrane region" description="Helical" evidence="5">
    <location>
        <begin position="181"/>
        <end position="199"/>
    </location>
</feature>
<feature type="transmembrane region" description="Helical" evidence="5">
    <location>
        <begin position="20"/>
        <end position="40"/>
    </location>
</feature>
<keyword evidence="4 5" id="KW-0472">Membrane</keyword>
<feature type="transmembrane region" description="Helical" evidence="5">
    <location>
        <begin position="145"/>
        <end position="169"/>
    </location>
</feature>
<dbReference type="Gene3D" id="1.20.1250.20">
    <property type="entry name" value="MFS general substrate transporter like domains"/>
    <property type="match status" value="1"/>
</dbReference>
<name>A0A255GNI2_9ACTN</name>
<evidence type="ECO:0000313" key="7">
    <source>
        <dbReference type="EMBL" id="OYO16126.1"/>
    </source>
</evidence>
<feature type="transmembrane region" description="Helical" evidence="5">
    <location>
        <begin position="87"/>
        <end position="107"/>
    </location>
</feature>
<evidence type="ECO:0000256" key="4">
    <source>
        <dbReference type="ARBA" id="ARBA00023136"/>
    </source>
</evidence>
<evidence type="ECO:0000313" key="8">
    <source>
        <dbReference type="Proteomes" id="UP000215896"/>
    </source>
</evidence>
<dbReference type="InterPro" id="IPR011701">
    <property type="entry name" value="MFS"/>
</dbReference>
<feature type="transmembrane region" description="Helical" evidence="5">
    <location>
        <begin position="419"/>
        <end position="440"/>
    </location>
</feature>
<accession>A0A255GNI2</accession>
<evidence type="ECO:0000259" key="6">
    <source>
        <dbReference type="PROSITE" id="PS50850"/>
    </source>
</evidence>
<dbReference type="Pfam" id="PF07690">
    <property type="entry name" value="MFS_1"/>
    <property type="match status" value="1"/>
</dbReference>
<keyword evidence="8" id="KW-1185">Reference proteome</keyword>
<dbReference type="SUPFAM" id="SSF103473">
    <property type="entry name" value="MFS general substrate transporter"/>
    <property type="match status" value="1"/>
</dbReference>
<gene>
    <name evidence="7" type="ORF">CGZ94_05265</name>
</gene>
<dbReference type="PROSITE" id="PS50850">
    <property type="entry name" value="MFS"/>
    <property type="match status" value="1"/>
</dbReference>
<feature type="domain" description="Major facilitator superfamily (MFS) profile" evidence="6">
    <location>
        <begin position="22"/>
        <end position="444"/>
    </location>
</feature>
<comment type="subcellular location">
    <subcellularLocation>
        <location evidence="1">Cell membrane</location>
        <topology evidence="1">Multi-pass membrane protein</topology>
    </subcellularLocation>
</comment>
<sequence>MSAGRRRPDDSSAGHRRPAWLVVLLCWILVVFDGYDLIVYGTTLPHLQAEWGLSAGAAGFVGSLAFAGMMVGALVAGYLADHLGRRNTILVCTALFSVFTAACAFATDQTMFGAFRFIAGIGLGGLVPSANALTAEFVRPRFRSAVSTIMMSGVPIGGSIAAVIGIFLLPKQPTAGTWHEMYLIGFAAVAVIIICLFALPESPSWLRSKGRVAAAERVEAIYGIRFTDEASVVAEQSEVNKQGGPFHQPWLLPTILFSAATLTTLFAWYGLGTWLPKLMASDARFDMGNPLGFLLALNLGAVVGSALTAWAGVRFGPVRSAVVAALAAGLGLAFLLTYPGSLAPIYAALIFAGIGTHGTQCLIIAAITTHYPARLRGAALGLALGIGRIGAVAAPQVGGWLLDWTTSPTSPRGNVGSNFAAFAIAAGISAILLAIIAVTVKHRQVTQSPAPVISETSS</sequence>
<feature type="transmembrane region" description="Helical" evidence="5">
    <location>
        <begin position="320"/>
        <end position="339"/>
    </location>
</feature>
<feature type="transmembrane region" description="Helical" evidence="5">
    <location>
        <begin position="250"/>
        <end position="271"/>
    </location>
</feature>
<evidence type="ECO:0000256" key="5">
    <source>
        <dbReference type="SAM" id="Phobius"/>
    </source>
</evidence>
<evidence type="ECO:0000256" key="1">
    <source>
        <dbReference type="ARBA" id="ARBA00004651"/>
    </source>
</evidence>
<dbReference type="AlphaFoldDB" id="A0A255GNI2"/>
<organism evidence="7 8">
    <name type="scientific">Enemella evansiae</name>
    <dbReference type="NCBI Taxonomy" id="2016499"/>
    <lineage>
        <taxon>Bacteria</taxon>
        <taxon>Bacillati</taxon>
        <taxon>Actinomycetota</taxon>
        <taxon>Actinomycetes</taxon>
        <taxon>Propionibacteriales</taxon>
        <taxon>Propionibacteriaceae</taxon>
        <taxon>Enemella</taxon>
    </lineage>
</organism>
<evidence type="ECO:0000256" key="3">
    <source>
        <dbReference type="ARBA" id="ARBA00022989"/>
    </source>
</evidence>
<dbReference type="InterPro" id="IPR020846">
    <property type="entry name" value="MFS_dom"/>
</dbReference>
<dbReference type="CDD" id="cd17365">
    <property type="entry name" value="MFS_PcaK_like"/>
    <property type="match status" value="1"/>
</dbReference>
<comment type="caution">
    <text evidence="7">The sequence shown here is derived from an EMBL/GenBank/DDBJ whole genome shotgun (WGS) entry which is preliminary data.</text>
</comment>
<dbReference type="OrthoDB" id="4008739at2"/>
<dbReference type="GO" id="GO:0046943">
    <property type="term" value="F:carboxylic acid transmembrane transporter activity"/>
    <property type="evidence" value="ECO:0007669"/>
    <property type="project" value="TreeGrafter"/>
</dbReference>
<proteinExistence type="predicted"/>
<feature type="transmembrane region" description="Helical" evidence="5">
    <location>
        <begin position="379"/>
        <end position="399"/>
    </location>
</feature>
<dbReference type="InterPro" id="IPR005829">
    <property type="entry name" value="Sugar_transporter_CS"/>
</dbReference>
<dbReference type="GO" id="GO:0005886">
    <property type="term" value="C:plasma membrane"/>
    <property type="evidence" value="ECO:0007669"/>
    <property type="project" value="UniProtKB-SubCell"/>
</dbReference>